<evidence type="ECO:0000256" key="6">
    <source>
        <dbReference type="ARBA" id="ARBA00022839"/>
    </source>
</evidence>
<dbReference type="Proteomes" id="UP000300142">
    <property type="component" value="Unassembled WGS sequence"/>
</dbReference>
<reference evidence="11" key="1">
    <citation type="submission" date="2019-02" db="EMBL/GenBank/DDBJ databases">
        <title>Draft genome sequence of Sphaerospermopsis reniformis NIES-1949.</title>
        <authorList>
            <person name="Yamaguchi H."/>
            <person name="Suzuki S."/>
            <person name="Kawachi M."/>
        </authorList>
    </citation>
    <scope>NUCLEOTIDE SEQUENCE [LARGE SCALE GENOMIC DNA]</scope>
    <source>
        <strain evidence="11">NIES-1949</strain>
    </source>
</reference>
<comment type="subunit">
    <text evidence="2 7">Heterodimer of SbcC and SbcD.</text>
</comment>
<evidence type="ECO:0000256" key="2">
    <source>
        <dbReference type="ARBA" id="ARBA00011322"/>
    </source>
</evidence>
<dbReference type="InterPro" id="IPR029052">
    <property type="entry name" value="Metallo-depent_PP-like"/>
</dbReference>
<dbReference type="SUPFAM" id="SSF56300">
    <property type="entry name" value="Metallo-dependent phosphatases"/>
    <property type="match status" value="1"/>
</dbReference>
<dbReference type="InterPro" id="IPR004843">
    <property type="entry name" value="Calcineurin-like_PHP"/>
</dbReference>
<keyword evidence="6 7" id="KW-0269">Exonuclease</keyword>
<evidence type="ECO:0000256" key="1">
    <source>
        <dbReference type="ARBA" id="ARBA00010555"/>
    </source>
</evidence>
<evidence type="ECO:0000259" key="9">
    <source>
        <dbReference type="Pfam" id="PF12320"/>
    </source>
</evidence>
<evidence type="ECO:0000256" key="4">
    <source>
        <dbReference type="ARBA" id="ARBA00022722"/>
    </source>
</evidence>
<organism evidence="10 11">
    <name type="scientific">Sphaerospermopsis reniformis</name>
    <dbReference type="NCBI Taxonomy" id="531300"/>
    <lineage>
        <taxon>Bacteria</taxon>
        <taxon>Bacillati</taxon>
        <taxon>Cyanobacteriota</taxon>
        <taxon>Cyanophyceae</taxon>
        <taxon>Nostocales</taxon>
        <taxon>Aphanizomenonaceae</taxon>
        <taxon>Sphaerospermopsis</taxon>
    </lineage>
</organism>
<dbReference type="PANTHER" id="PTHR30337:SF0">
    <property type="entry name" value="NUCLEASE SBCCD SUBUNIT D"/>
    <property type="match status" value="1"/>
</dbReference>
<gene>
    <name evidence="7 10" type="primary">sbcD</name>
    <name evidence="10" type="ORF">SR1949_32800</name>
</gene>
<keyword evidence="7" id="KW-0235">DNA replication</keyword>
<keyword evidence="7" id="KW-0255">Endonuclease</keyword>
<dbReference type="GO" id="GO:0006260">
    <property type="term" value="P:DNA replication"/>
    <property type="evidence" value="ECO:0007669"/>
    <property type="project" value="UniProtKB-KW"/>
</dbReference>
<dbReference type="GO" id="GO:0008408">
    <property type="term" value="F:3'-5' exonuclease activity"/>
    <property type="evidence" value="ECO:0007669"/>
    <property type="project" value="InterPro"/>
</dbReference>
<evidence type="ECO:0000259" key="8">
    <source>
        <dbReference type="Pfam" id="PF00149"/>
    </source>
</evidence>
<evidence type="ECO:0000256" key="3">
    <source>
        <dbReference type="ARBA" id="ARBA00013365"/>
    </source>
</evidence>
<sequence length="393" mass="44226">MRLIHTSDWHLGRNLKGKERTSEIEFALKELLRQAKKLEVDAVLIAGDIFETSNPPAEAERVAYQFFEGLRTAKIPAIAIAGNHDSASRFDGIANLLSLAGVQILGKPRRVNQGGLITVETPNGKLRVAAMPFASERRLLTVENLWTMDELQQINHYRERVGYLLNNLATGFQDDSVNILMAHLTIDGARLAKSEARHHTKETYALAGQSLPAEAQYIALGHIHKPQQIPVAAPTYYSGSLIQVDFGEAGEDKGFYLIDVEPGSPAKKPEFISIPCQKPLHIVECELSDYEEKLEPYQDYSGYLKVIINLQTPQRGLTDKIHKICGDKVLQIEPRYPEVKSNQKKSVNQEEFDPIEEFKRYFQEELNTTPTPAVVAKFEELYKQIKETQDATT</sequence>
<dbReference type="InterPro" id="IPR050535">
    <property type="entry name" value="DNA_Repair-Maintenance_Comp"/>
</dbReference>
<evidence type="ECO:0000256" key="5">
    <source>
        <dbReference type="ARBA" id="ARBA00022801"/>
    </source>
</evidence>
<feature type="domain" description="Nuclease SbcCD subunit D C-terminal" evidence="9">
    <location>
        <begin position="276"/>
        <end position="365"/>
    </location>
</feature>
<dbReference type="RefSeq" id="WP_096572944.1">
    <property type="nucleotide sequence ID" value="NZ_BJCE01000120.1"/>
</dbReference>
<keyword evidence="5 7" id="KW-0378">Hydrolase</keyword>
<dbReference type="CDD" id="cd00840">
    <property type="entry name" value="MPP_Mre11_N"/>
    <property type="match status" value="1"/>
</dbReference>
<dbReference type="GO" id="GO:0004519">
    <property type="term" value="F:endonuclease activity"/>
    <property type="evidence" value="ECO:0007669"/>
    <property type="project" value="UniProtKB-KW"/>
</dbReference>
<dbReference type="InterPro" id="IPR026843">
    <property type="entry name" value="SbcD_C"/>
</dbReference>
<dbReference type="Gene3D" id="3.60.21.10">
    <property type="match status" value="1"/>
</dbReference>
<dbReference type="Pfam" id="PF00149">
    <property type="entry name" value="Metallophos"/>
    <property type="match status" value="1"/>
</dbReference>
<dbReference type="Pfam" id="PF12320">
    <property type="entry name" value="SbcD_C"/>
    <property type="match status" value="1"/>
</dbReference>
<dbReference type="InterPro" id="IPR004593">
    <property type="entry name" value="SbcD"/>
</dbReference>
<keyword evidence="7" id="KW-0233">DNA recombination</keyword>
<feature type="domain" description="Calcineurin-like phosphoesterase" evidence="8">
    <location>
        <begin position="1"/>
        <end position="226"/>
    </location>
</feature>
<evidence type="ECO:0000313" key="11">
    <source>
        <dbReference type="Proteomes" id="UP000300142"/>
    </source>
</evidence>
<evidence type="ECO:0000256" key="7">
    <source>
        <dbReference type="RuleBase" id="RU363069"/>
    </source>
</evidence>
<evidence type="ECO:0000313" key="10">
    <source>
        <dbReference type="EMBL" id="GCL38166.1"/>
    </source>
</evidence>
<dbReference type="EMBL" id="BJCE01000120">
    <property type="protein sequence ID" value="GCL38166.1"/>
    <property type="molecule type" value="Genomic_DNA"/>
</dbReference>
<dbReference type="InterPro" id="IPR041796">
    <property type="entry name" value="Mre11_N"/>
</dbReference>
<dbReference type="NCBIfam" id="TIGR00619">
    <property type="entry name" value="sbcd"/>
    <property type="match status" value="1"/>
</dbReference>
<dbReference type="GO" id="GO:0006310">
    <property type="term" value="P:DNA recombination"/>
    <property type="evidence" value="ECO:0007669"/>
    <property type="project" value="UniProtKB-KW"/>
</dbReference>
<protein>
    <recommendedName>
        <fullName evidence="3 7">Nuclease SbcCD subunit D</fullName>
    </recommendedName>
</protein>
<keyword evidence="4 7" id="KW-0540">Nuclease</keyword>
<dbReference type="PANTHER" id="PTHR30337">
    <property type="entry name" value="COMPONENT OF ATP-DEPENDENT DSDNA EXONUCLEASE"/>
    <property type="match status" value="1"/>
</dbReference>
<keyword evidence="11" id="KW-1185">Reference proteome</keyword>
<comment type="caution">
    <text evidence="10">The sequence shown here is derived from an EMBL/GenBank/DDBJ whole genome shotgun (WGS) entry which is preliminary data.</text>
</comment>
<name>A0A480A2Y4_9CYAN</name>
<proteinExistence type="inferred from homology"/>
<comment type="similarity">
    <text evidence="1 7">Belongs to the SbcD family.</text>
</comment>
<comment type="function">
    <text evidence="7">SbcCD cleaves DNA hairpin structures. These structures can inhibit DNA replication and are intermediates in certain DNA recombination reactions. The complex acts as a 3'-&gt;5' double strand exonuclease that can open hairpins. It also has a 5' single-strand endonuclease activity.</text>
</comment>
<dbReference type="AlphaFoldDB" id="A0A480A2Y4"/>
<accession>A0A480A2Y4</accession>